<feature type="compositionally biased region" description="Basic and acidic residues" evidence="1">
    <location>
        <begin position="123"/>
        <end position="135"/>
    </location>
</feature>
<evidence type="ECO:0000313" key="3">
    <source>
        <dbReference type="Proteomes" id="UP000494256"/>
    </source>
</evidence>
<dbReference type="Proteomes" id="UP000494256">
    <property type="component" value="Unassembled WGS sequence"/>
</dbReference>
<accession>A0A8S1BAD3</accession>
<feature type="compositionally biased region" description="Low complexity" evidence="1">
    <location>
        <begin position="10"/>
        <end position="32"/>
    </location>
</feature>
<protein>
    <recommendedName>
        <fullName evidence="4">Gag-like protein</fullName>
    </recommendedName>
</protein>
<feature type="region of interest" description="Disordered" evidence="1">
    <location>
        <begin position="123"/>
        <end position="151"/>
    </location>
</feature>
<dbReference type="EMBL" id="CADEBD010000665">
    <property type="protein sequence ID" value="CAB3258764.1"/>
    <property type="molecule type" value="Genomic_DNA"/>
</dbReference>
<feature type="region of interest" description="Disordered" evidence="1">
    <location>
        <begin position="1"/>
        <end position="43"/>
    </location>
</feature>
<evidence type="ECO:0000256" key="1">
    <source>
        <dbReference type="SAM" id="MobiDB-lite"/>
    </source>
</evidence>
<evidence type="ECO:0000313" key="2">
    <source>
        <dbReference type="EMBL" id="CAB3258764.1"/>
    </source>
</evidence>
<reference evidence="2 3" key="1">
    <citation type="submission" date="2020-04" db="EMBL/GenBank/DDBJ databases">
        <authorList>
            <person name="Wallbank WR R."/>
            <person name="Pardo Diaz C."/>
            <person name="Kozak K."/>
            <person name="Martin S."/>
            <person name="Jiggins C."/>
            <person name="Moest M."/>
            <person name="Warren A I."/>
            <person name="Byers J.R.P. K."/>
            <person name="Montejo-Kovacevich G."/>
            <person name="Yen C E."/>
        </authorList>
    </citation>
    <scope>NUCLEOTIDE SEQUENCE [LARGE SCALE GENOMIC DNA]</scope>
</reference>
<name>A0A8S1BAD3_ARCPL</name>
<dbReference type="AlphaFoldDB" id="A0A8S1BAD3"/>
<proteinExistence type="predicted"/>
<organism evidence="2 3">
    <name type="scientific">Arctia plantaginis</name>
    <name type="common">Wood tiger moth</name>
    <name type="synonym">Phalaena plantaginis</name>
    <dbReference type="NCBI Taxonomy" id="874455"/>
    <lineage>
        <taxon>Eukaryota</taxon>
        <taxon>Metazoa</taxon>
        <taxon>Ecdysozoa</taxon>
        <taxon>Arthropoda</taxon>
        <taxon>Hexapoda</taxon>
        <taxon>Insecta</taxon>
        <taxon>Pterygota</taxon>
        <taxon>Neoptera</taxon>
        <taxon>Endopterygota</taxon>
        <taxon>Lepidoptera</taxon>
        <taxon>Glossata</taxon>
        <taxon>Ditrysia</taxon>
        <taxon>Noctuoidea</taxon>
        <taxon>Erebidae</taxon>
        <taxon>Arctiinae</taxon>
        <taxon>Arctia</taxon>
    </lineage>
</organism>
<evidence type="ECO:0008006" key="4">
    <source>
        <dbReference type="Google" id="ProtNLM"/>
    </source>
</evidence>
<sequence length="522" mass="58190">MSVHRTPANSSTARRPTTPVTPSPTTTTAAVRDAAKTFIRRPNTKRRSLENMETYKKQQQTYAEISGDQLLQGLMKIFEDIPSRVSQYPQMRRDIKQFLEEQSDKGLKMVFEISSRVKALDEERKAEAEEKEKAARAPSRTSPSNGHEDVLRKLGEMEAALTERIGEMERTIQTDLQGLDVSANDRCTDLLGRIADRIEDAREGGDQTANIVEDRTHALLKNLVGGVAGEVVAAKDEIVAVVKGLTSADEAPVPVLKTYASAAASKPAYRPALHSLAITLEGSQETADEVLARVRKAVDARGTGLKINKVRKAKNQTVILGCDTREEMTRVKKAIESRGDHLKVVPMENKNPLVILRDVFMDEENEDILEALHSQNGDIFMGLPEEEKETVIKFKKRTRNPKAAHIILQVRPSVWRRMTEAGALYLDLQRVTVEDQSPLIQCTKCLAFGHGRKFCTESVDRCSHCGGPHLREKCADFTAGNEPQCCNCSHSGLRKTDHNAFSVDCPVRRKWDYLARTNTSYA</sequence>
<comment type="caution">
    <text evidence="2">The sequence shown here is derived from an EMBL/GenBank/DDBJ whole genome shotgun (WGS) entry which is preliminary data.</text>
</comment>
<gene>
    <name evidence="2" type="ORF">APLA_LOCUS16382</name>
</gene>